<keyword evidence="12" id="KW-1185">Reference proteome</keyword>
<dbReference type="PROSITE" id="PS51352">
    <property type="entry name" value="THIOREDOXIN_2"/>
    <property type="match status" value="1"/>
</dbReference>
<keyword evidence="3 9" id="KW-0732">Signal</keyword>
<keyword evidence="6" id="KW-0676">Redox-active center</keyword>
<name>A0A554XIN2_9BURK</name>
<dbReference type="RefSeq" id="WP_144327641.1">
    <property type="nucleotide sequence ID" value="NZ_VJON01000006.1"/>
</dbReference>
<dbReference type="Proteomes" id="UP000318294">
    <property type="component" value="Unassembled WGS sequence"/>
</dbReference>
<protein>
    <recommendedName>
        <fullName evidence="7">Thiol:disulfide interchange protein</fullName>
    </recommendedName>
</protein>
<evidence type="ECO:0000256" key="5">
    <source>
        <dbReference type="ARBA" id="ARBA00023157"/>
    </source>
</evidence>
<evidence type="ECO:0000313" key="12">
    <source>
        <dbReference type="Proteomes" id="UP000318294"/>
    </source>
</evidence>
<dbReference type="GO" id="GO:0042597">
    <property type="term" value="C:periplasmic space"/>
    <property type="evidence" value="ECO:0007669"/>
    <property type="project" value="UniProtKB-SubCell"/>
</dbReference>
<evidence type="ECO:0000256" key="8">
    <source>
        <dbReference type="PIRSR" id="PIRSR001488-1"/>
    </source>
</evidence>
<dbReference type="GO" id="GO:0016491">
    <property type="term" value="F:oxidoreductase activity"/>
    <property type="evidence" value="ECO:0007669"/>
    <property type="project" value="InterPro"/>
</dbReference>
<dbReference type="CDD" id="cd03019">
    <property type="entry name" value="DsbA_DsbA"/>
    <property type="match status" value="1"/>
</dbReference>
<dbReference type="InterPro" id="IPR050824">
    <property type="entry name" value="Thiol_disulfide_DsbA"/>
</dbReference>
<evidence type="ECO:0000256" key="2">
    <source>
        <dbReference type="ARBA" id="ARBA00005791"/>
    </source>
</evidence>
<dbReference type="PANTHER" id="PTHR35891:SF3">
    <property type="entry name" value="THIOL:DISULFIDE INTERCHANGE PROTEIN DSBL"/>
    <property type="match status" value="1"/>
</dbReference>
<comment type="caution">
    <text evidence="11">The sequence shown here is derived from an EMBL/GenBank/DDBJ whole genome shotgun (WGS) entry which is preliminary data.</text>
</comment>
<evidence type="ECO:0000256" key="6">
    <source>
        <dbReference type="ARBA" id="ARBA00023284"/>
    </source>
</evidence>
<keyword evidence="4 7" id="KW-0574">Periplasm</keyword>
<evidence type="ECO:0000256" key="9">
    <source>
        <dbReference type="SAM" id="SignalP"/>
    </source>
</evidence>
<evidence type="ECO:0000256" key="1">
    <source>
        <dbReference type="ARBA" id="ARBA00004418"/>
    </source>
</evidence>
<evidence type="ECO:0000256" key="3">
    <source>
        <dbReference type="ARBA" id="ARBA00022729"/>
    </source>
</evidence>
<organism evidence="11 12">
    <name type="scientific">Tepidimonas charontis</name>
    <dbReference type="NCBI Taxonomy" id="2267262"/>
    <lineage>
        <taxon>Bacteria</taxon>
        <taxon>Pseudomonadati</taxon>
        <taxon>Pseudomonadota</taxon>
        <taxon>Betaproteobacteria</taxon>
        <taxon>Burkholderiales</taxon>
        <taxon>Tepidimonas</taxon>
    </lineage>
</organism>
<evidence type="ECO:0000313" key="11">
    <source>
        <dbReference type="EMBL" id="TSE35639.1"/>
    </source>
</evidence>
<accession>A0A554XIN2</accession>
<feature type="signal peptide" evidence="9">
    <location>
        <begin position="1"/>
        <end position="26"/>
    </location>
</feature>
<dbReference type="EMBL" id="VJON01000006">
    <property type="protein sequence ID" value="TSE35639.1"/>
    <property type="molecule type" value="Genomic_DNA"/>
</dbReference>
<gene>
    <name evidence="11" type="primary">dsbA</name>
    <name evidence="11" type="ORF">Tchar_00629</name>
</gene>
<dbReference type="PANTHER" id="PTHR35891">
    <property type="entry name" value="THIOL:DISULFIDE INTERCHANGE PROTEIN DSBA"/>
    <property type="match status" value="1"/>
</dbReference>
<dbReference type="SUPFAM" id="SSF52833">
    <property type="entry name" value="Thioredoxin-like"/>
    <property type="match status" value="1"/>
</dbReference>
<dbReference type="InterPro" id="IPR001853">
    <property type="entry name" value="DSBA-like_thioredoxin_dom"/>
</dbReference>
<feature type="chain" id="PRO_5021817486" description="Thiol:disulfide interchange protein" evidence="9">
    <location>
        <begin position="27"/>
        <end position="210"/>
    </location>
</feature>
<dbReference type="Pfam" id="PF01323">
    <property type="entry name" value="DSBA"/>
    <property type="match status" value="1"/>
</dbReference>
<feature type="disulfide bond" description="Redox-active" evidence="8">
    <location>
        <begin position="62"/>
        <end position="65"/>
    </location>
</feature>
<dbReference type="OrthoDB" id="9784896at2"/>
<evidence type="ECO:0000256" key="7">
    <source>
        <dbReference type="PIRNR" id="PIRNR001488"/>
    </source>
</evidence>
<evidence type="ECO:0000256" key="4">
    <source>
        <dbReference type="ARBA" id="ARBA00022764"/>
    </source>
</evidence>
<dbReference type="PIRSF" id="PIRSF001488">
    <property type="entry name" value="Tdi_protein"/>
    <property type="match status" value="1"/>
</dbReference>
<dbReference type="AlphaFoldDB" id="A0A554XIN2"/>
<comment type="subcellular location">
    <subcellularLocation>
        <location evidence="1 7">Periplasm</location>
    </subcellularLocation>
</comment>
<dbReference type="InterPro" id="IPR036249">
    <property type="entry name" value="Thioredoxin-like_sf"/>
</dbReference>
<dbReference type="InterPro" id="IPR023205">
    <property type="entry name" value="DsbA/DsbL"/>
</dbReference>
<feature type="domain" description="Thioredoxin" evidence="10">
    <location>
        <begin position="11"/>
        <end position="172"/>
    </location>
</feature>
<dbReference type="Gene3D" id="3.40.30.10">
    <property type="entry name" value="Glutaredoxin"/>
    <property type="match status" value="1"/>
</dbReference>
<keyword evidence="5 7" id="KW-1015">Disulfide bond</keyword>
<comment type="similarity">
    <text evidence="2">Belongs to the thioredoxin family. DsbA subfamily.</text>
</comment>
<sequence>MQRRHATLALLAIGTTAAALPNGARAQNGPREGTEYRRLSKPVPVEVGPGQVEVLEFFSYSCIHCYRFEPLMKTWMQRLPKEIVVRRVHVGFNAAFEPLQRLFYALEAMGKLEALHLKAFQAIHDERRRFNALEPIADWVAAQGVDRAAFVQTYQSFGVSGKVKRAVQLQDAYEVDATPSLGIDGRFIVPGQAERTLSIADALIARARQA</sequence>
<proteinExistence type="inferred from homology"/>
<evidence type="ECO:0000259" key="10">
    <source>
        <dbReference type="PROSITE" id="PS51352"/>
    </source>
</evidence>
<reference evidence="11 12" key="1">
    <citation type="submission" date="2019-07" db="EMBL/GenBank/DDBJ databases">
        <title>Tepidimonas charontis SPSP-6 draft genome.</title>
        <authorList>
            <person name="Da Costa M.S."/>
            <person name="Froufe H.J.C."/>
            <person name="Egas C."/>
            <person name="Albuquerque L."/>
        </authorList>
    </citation>
    <scope>NUCLEOTIDE SEQUENCE [LARGE SCALE GENOMIC DNA]</scope>
    <source>
        <strain evidence="11 12">SPSP-6</strain>
    </source>
</reference>
<dbReference type="InterPro" id="IPR013766">
    <property type="entry name" value="Thioredoxin_domain"/>
</dbReference>